<dbReference type="RefSeq" id="WP_382315179.1">
    <property type="nucleotide sequence ID" value="NZ_JBHUFD010000005.1"/>
</dbReference>
<gene>
    <name evidence="1" type="ORF">ACFSDX_15705</name>
</gene>
<name>A0ABW4QWW0_9BACT</name>
<reference evidence="2" key="1">
    <citation type="journal article" date="2019" name="Int. J. Syst. Evol. Microbiol.">
        <title>The Global Catalogue of Microorganisms (GCM) 10K type strain sequencing project: providing services to taxonomists for standard genome sequencing and annotation.</title>
        <authorList>
            <consortium name="The Broad Institute Genomics Platform"/>
            <consortium name="The Broad Institute Genome Sequencing Center for Infectious Disease"/>
            <person name="Wu L."/>
            <person name="Ma J."/>
        </authorList>
    </citation>
    <scope>NUCLEOTIDE SEQUENCE [LARGE SCALE GENOMIC DNA]</scope>
    <source>
        <strain evidence="2">CGMCC 1.15795</strain>
    </source>
</reference>
<accession>A0ABW4QWW0</accession>
<dbReference type="Proteomes" id="UP001597197">
    <property type="component" value="Unassembled WGS sequence"/>
</dbReference>
<comment type="caution">
    <text evidence="1">The sequence shown here is derived from an EMBL/GenBank/DDBJ whole genome shotgun (WGS) entry which is preliminary data.</text>
</comment>
<dbReference type="EMBL" id="JBHUFD010000005">
    <property type="protein sequence ID" value="MFD1873891.1"/>
    <property type="molecule type" value="Genomic_DNA"/>
</dbReference>
<organism evidence="1 2">
    <name type="scientific">Hymenobacter bucti</name>
    <dbReference type="NCBI Taxonomy" id="1844114"/>
    <lineage>
        <taxon>Bacteria</taxon>
        <taxon>Pseudomonadati</taxon>
        <taxon>Bacteroidota</taxon>
        <taxon>Cytophagia</taxon>
        <taxon>Cytophagales</taxon>
        <taxon>Hymenobacteraceae</taxon>
        <taxon>Hymenobacter</taxon>
    </lineage>
</organism>
<proteinExistence type="predicted"/>
<sequence>MPTISFVSSEEHEAALARLEAKFCGLLNAYVRQEERWLDTEEALEKSRVRHRETLERYVRAVHPGTQQEGRITYRKVGRKCEYLQSSCIDYAQRKLGLPSLT</sequence>
<keyword evidence="2" id="KW-1185">Reference proteome</keyword>
<protein>
    <submittedName>
        <fullName evidence="1">Uncharacterized protein</fullName>
    </submittedName>
</protein>
<evidence type="ECO:0000313" key="1">
    <source>
        <dbReference type="EMBL" id="MFD1873891.1"/>
    </source>
</evidence>
<evidence type="ECO:0000313" key="2">
    <source>
        <dbReference type="Proteomes" id="UP001597197"/>
    </source>
</evidence>